<gene>
    <name evidence="12" type="ORF">HMPREF2086_00438</name>
</gene>
<keyword evidence="10 11" id="KW-0472">Membrane</keyword>
<proteinExistence type="inferred from homology"/>
<keyword evidence="6 11" id="KW-0812">Transmembrane</keyword>
<dbReference type="PANTHER" id="PTHR33909:SF1">
    <property type="entry name" value="SEC TRANSLOCON ACCESSORY COMPLEX SUBUNIT YAJC"/>
    <property type="match status" value="1"/>
</dbReference>
<evidence type="ECO:0000313" key="12">
    <source>
        <dbReference type="EMBL" id="ETD25103.1"/>
    </source>
</evidence>
<organism evidence="12 13">
    <name type="scientific">Helicobacter macacae MIT 99-5501</name>
    <dbReference type="NCBI Taxonomy" id="1357400"/>
    <lineage>
        <taxon>Bacteria</taxon>
        <taxon>Pseudomonadati</taxon>
        <taxon>Campylobacterota</taxon>
        <taxon>Epsilonproteobacteria</taxon>
        <taxon>Campylobacterales</taxon>
        <taxon>Helicobacteraceae</taxon>
        <taxon>Helicobacter</taxon>
    </lineage>
</organism>
<evidence type="ECO:0000313" key="13">
    <source>
        <dbReference type="Proteomes" id="UP000018731"/>
    </source>
</evidence>
<keyword evidence="7" id="KW-0653">Protein transport</keyword>
<evidence type="ECO:0000256" key="4">
    <source>
        <dbReference type="ARBA" id="ARBA00022448"/>
    </source>
</evidence>
<evidence type="ECO:0000256" key="10">
    <source>
        <dbReference type="ARBA" id="ARBA00023136"/>
    </source>
</evidence>
<dbReference type="GO" id="GO:0005886">
    <property type="term" value="C:plasma membrane"/>
    <property type="evidence" value="ECO:0007669"/>
    <property type="project" value="UniProtKB-SubCell"/>
</dbReference>
<dbReference type="GO" id="GO:0015031">
    <property type="term" value="P:protein transport"/>
    <property type="evidence" value="ECO:0007669"/>
    <property type="project" value="UniProtKB-KW"/>
</dbReference>
<evidence type="ECO:0000256" key="11">
    <source>
        <dbReference type="SAM" id="Phobius"/>
    </source>
</evidence>
<comment type="similarity">
    <text evidence="2">Belongs to the YajC family.</text>
</comment>
<dbReference type="NCBIfam" id="TIGR00739">
    <property type="entry name" value="yajC"/>
    <property type="match status" value="1"/>
</dbReference>
<dbReference type="OrthoDB" id="9811406at2"/>
<dbReference type="InterPro" id="IPR003849">
    <property type="entry name" value="Preprotein_translocase_YajC"/>
</dbReference>
<dbReference type="RefSeq" id="WP_023927118.1">
    <property type="nucleotide sequence ID" value="NZ_KI669454.1"/>
</dbReference>
<dbReference type="HOGENOM" id="CLU_116157_5_2_7"/>
<evidence type="ECO:0000256" key="5">
    <source>
        <dbReference type="ARBA" id="ARBA00022475"/>
    </source>
</evidence>
<dbReference type="Proteomes" id="UP000018731">
    <property type="component" value="Unassembled WGS sequence"/>
</dbReference>
<keyword evidence="4" id="KW-0813">Transport</keyword>
<keyword evidence="13" id="KW-1185">Reference proteome</keyword>
<comment type="subcellular location">
    <subcellularLocation>
        <location evidence="1">Cell membrane</location>
        <topology evidence="1">Single-pass membrane protein</topology>
    </subcellularLocation>
</comment>
<sequence length="102" mass="11551">MGSNFGEIFQALIPFIVLFAVFYFLLIRPQRTQAKRHREMIESLKKGDKIVSTGGFVCEVMKVEDTFFSVRLSDDSTARLSKDFVSFKVDDSAESSSTQAKK</sequence>
<dbReference type="AlphaFoldDB" id="V8CCG9"/>
<dbReference type="PRINTS" id="PR01853">
    <property type="entry name" value="YAJCTRNLCASE"/>
</dbReference>
<evidence type="ECO:0000256" key="3">
    <source>
        <dbReference type="ARBA" id="ARBA00014962"/>
    </source>
</evidence>
<comment type="caution">
    <text evidence="12">The sequence shown here is derived from an EMBL/GenBank/DDBJ whole genome shotgun (WGS) entry which is preliminary data.</text>
</comment>
<evidence type="ECO:0000256" key="1">
    <source>
        <dbReference type="ARBA" id="ARBA00004162"/>
    </source>
</evidence>
<evidence type="ECO:0000256" key="8">
    <source>
        <dbReference type="ARBA" id="ARBA00022989"/>
    </source>
</evidence>
<keyword evidence="9" id="KW-0811">Translocation</keyword>
<keyword evidence="5" id="KW-1003">Cell membrane</keyword>
<evidence type="ECO:0000256" key="6">
    <source>
        <dbReference type="ARBA" id="ARBA00022692"/>
    </source>
</evidence>
<evidence type="ECO:0000256" key="9">
    <source>
        <dbReference type="ARBA" id="ARBA00023010"/>
    </source>
</evidence>
<dbReference type="STRING" id="1357400.HMPREF2086_00438"/>
<dbReference type="PATRIC" id="fig|1357400.3.peg.593"/>
<dbReference type="EMBL" id="AZJI01000001">
    <property type="protein sequence ID" value="ETD25103.1"/>
    <property type="molecule type" value="Genomic_DNA"/>
</dbReference>
<dbReference type="SMART" id="SM01323">
    <property type="entry name" value="YajC"/>
    <property type="match status" value="1"/>
</dbReference>
<name>V8CCG9_9HELI</name>
<protein>
    <recommendedName>
        <fullName evidence="3">Sec translocon accessory complex subunit YajC</fullName>
    </recommendedName>
</protein>
<keyword evidence="8 11" id="KW-1133">Transmembrane helix</keyword>
<accession>V8CCG9</accession>
<dbReference type="PANTHER" id="PTHR33909">
    <property type="entry name" value="SEC TRANSLOCON ACCESSORY COMPLEX SUBUNIT YAJC"/>
    <property type="match status" value="1"/>
</dbReference>
<feature type="transmembrane region" description="Helical" evidence="11">
    <location>
        <begin position="6"/>
        <end position="26"/>
    </location>
</feature>
<evidence type="ECO:0000256" key="2">
    <source>
        <dbReference type="ARBA" id="ARBA00006742"/>
    </source>
</evidence>
<dbReference type="eggNOG" id="COG1862">
    <property type="taxonomic scope" value="Bacteria"/>
</dbReference>
<reference evidence="12 13" key="1">
    <citation type="journal article" date="2014" name="Genome Announc.">
        <title>Draft genome sequences of six enterohepatic helicobacter species isolated from humans and one from rhesus macaques.</title>
        <authorList>
            <person name="Shen Z."/>
            <person name="Sheh A."/>
            <person name="Young S.K."/>
            <person name="Abouelliel A."/>
            <person name="Ward D.V."/>
            <person name="Earl A.M."/>
            <person name="Fox J.G."/>
        </authorList>
    </citation>
    <scope>NUCLEOTIDE SEQUENCE [LARGE SCALE GENOMIC DNA]</scope>
    <source>
        <strain evidence="12 13">MIT 99-5501</strain>
    </source>
</reference>
<evidence type="ECO:0000256" key="7">
    <source>
        <dbReference type="ARBA" id="ARBA00022927"/>
    </source>
</evidence>
<dbReference type="Pfam" id="PF02699">
    <property type="entry name" value="YajC"/>
    <property type="match status" value="1"/>
</dbReference>